<reference evidence="1 2" key="1">
    <citation type="submission" date="2019-12" db="EMBL/GenBank/DDBJ databases">
        <title>Genomic-based taxomic classification of the family Erythrobacteraceae.</title>
        <authorList>
            <person name="Xu L."/>
        </authorList>
    </citation>
    <scope>NUCLEOTIDE SEQUENCE [LARGE SCALE GENOMIC DNA]</scope>
    <source>
        <strain evidence="1 2">LMG 29518</strain>
    </source>
</reference>
<keyword evidence="2" id="KW-1185">Reference proteome</keyword>
<dbReference type="RefSeq" id="WP_160736890.1">
    <property type="nucleotide sequence ID" value="NZ_WTYT01000005.1"/>
</dbReference>
<dbReference type="OrthoDB" id="9784724at2"/>
<dbReference type="AlphaFoldDB" id="A0A6I4T5G4"/>
<accession>A0A6I4T5G4</accession>
<dbReference type="EMBL" id="WTYT01000005">
    <property type="protein sequence ID" value="MXO66444.1"/>
    <property type="molecule type" value="Genomic_DNA"/>
</dbReference>
<protein>
    <submittedName>
        <fullName evidence="1">Uncharacterized protein</fullName>
    </submittedName>
</protein>
<name>A0A6I4T5G4_9SPHN</name>
<evidence type="ECO:0000313" key="2">
    <source>
        <dbReference type="Proteomes" id="UP000438476"/>
    </source>
</evidence>
<dbReference type="Proteomes" id="UP000438476">
    <property type="component" value="Unassembled WGS sequence"/>
</dbReference>
<sequence>MPAIGIPDWYTGRHERRVRQAASPFNAEIELDILCNPDDHRQDQLIAIAEGHTFSKLKAELTGSDQESRFGETVWQGLMRLRSKEKIPDADMEPHRG</sequence>
<gene>
    <name evidence="1" type="ORF">GRI91_11805</name>
</gene>
<comment type="caution">
    <text evidence="1">The sequence shown here is derived from an EMBL/GenBank/DDBJ whole genome shotgun (WGS) entry which is preliminary data.</text>
</comment>
<proteinExistence type="predicted"/>
<organism evidence="1 2">
    <name type="scientific">Altericroceibacterium endophyticum</name>
    <dbReference type="NCBI Taxonomy" id="1808508"/>
    <lineage>
        <taxon>Bacteria</taxon>
        <taxon>Pseudomonadati</taxon>
        <taxon>Pseudomonadota</taxon>
        <taxon>Alphaproteobacteria</taxon>
        <taxon>Sphingomonadales</taxon>
        <taxon>Erythrobacteraceae</taxon>
        <taxon>Altericroceibacterium</taxon>
    </lineage>
</organism>
<evidence type="ECO:0000313" key="1">
    <source>
        <dbReference type="EMBL" id="MXO66444.1"/>
    </source>
</evidence>